<accession>A0ABD0R3M8</accession>
<reference evidence="5 6" key="1">
    <citation type="submission" date="2024-05" db="EMBL/GenBank/DDBJ databases">
        <title>Genome sequencing and assembly of Indian major carp, Cirrhinus mrigala (Hamilton, 1822).</title>
        <authorList>
            <person name="Mohindra V."/>
            <person name="Chowdhury L.M."/>
            <person name="Lal K."/>
            <person name="Jena J.K."/>
        </authorList>
    </citation>
    <scope>NUCLEOTIDE SEQUENCE [LARGE SCALE GENOMIC DNA]</scope>
    <source>
        <strain evidence="5">CM1030</strain>
        <tissue evidence="5">Blood</tissue>
    </source>
</reference>
<evidence type="ECO:0000313" key="6">
    <source>
        <dbReference type="Proteomes" id="UP001529510"/>
    </source>
</evidence>
<comment type="caution">
    <text evidence="5">The sequence shown here is derived from an EMBL/GenBank/DDBJ whole genome shotgun (WGS) entry which is preliminary data.</text>
</comment>
<evidence type="ECO:0000313" key="5">
    <source>
        <dbReference type="EMBL" id="KAL0193106.1"/>
    </source>
</evidence>
<keyword evidence="3" id="KW-0325">Glycoprotein</keyword>
<dbReference type="PANTHER" id="PTHR45739:SF1">
    <property type="entry name" value="EXTRACELLULAR MATRIX ORGANIZING PROTEIN FRAS1"/>
    <property type="match status" value="1"/>
</dbReference>
<dbReference type="Pfam" id="PF16184">
    <property type="entry name" value="Cadherin_3"/>
    <property type="match status" value="1"/>
</dbReference>
<feature type="non-terminal residue" evidence="5">
    <location>
        <position position="1"/>
    </location>
</feature>
<dbReference type="PANTHER" id="PTHR45739">
    <property type="entry name" value="MATRIX PROTEIN, PUTATIVE-RELATED"/>
    <property type="match status" value="1"/>
</dbReference>
<dbReference type="InterPro" id="IPR039005">
    <property type="entry name" value="CSPG_rpt"/>
</dbReference>
<proteinExistence type="predicted"/>
<dbReference type="PROSITE" id="PS51854">
    <property type="entry name" value="CSPG"/>
    <property type="match status" value="1"/>
</dbReference>
<feature type="repeat" description="CSPG" evidence="4">
    <location>
        <begin position="1"/>
        <end position="75"/>
    </location>
</feature>
<name>A0ABD0R3M8_CIRMR</name>
<gene>
    <name evidence="5" type="ORF">M9458_011402</name>
</gene>
<keyword evidence="2" id="KW-0677">Repeat</keyword>
<organism evidence="5 6">
    <name type="scientific">Cirrhinus mrigala</name>
    <name type="common">Mrigala</name>
    <dbReference type="NCBI Taxonomy" id="683832"/>
    <lineage>
        <taxon>Eukaryota</taxon>
        <taxon>Metazoa</taxon>
        <taxon>Chordata</taxon>
        <taxon>Craniata</taxon>
        <taxon>Vertebrata</taxon>
        <taxon>Euteleostomi</taxon>
        <taxon>Actinopterygii</taxon>
        <taxon>Neopterygii</taxon>
        <taxon>Teleostei</taxon>
        <taxon>Ostariophysi</taxon>
        <taxon>Cypriniformes</taxon>
        <taxon>Cyprinidae</taxon>
        <taxon>Labeoninae</taxon>
        <taxon>Labeonini</taxon>
        <taxon>Cirrhinus</taxon>
    </lineage>
</organism>
<protein>
    <submittedName>
        <fullName evidence="5">Uncharacterized protein</fullName>
    </submittedName>
</protein>
<evidence type="ECO:0000256" key="3">
    <source>
        <dbReference type="ARBA" id="ARBA00023180"/>
    </source>
</evidence>
<evidence type="ECO:0000256" key="4">
    <source>
        <dbReference type="PROSITE-ProRule" id="PRU01201"/>
    </source>
</evidence>
<dbReference type="EMBL" id="JAMKFB020000005">
    <property type="protein sequence ID" value="KAL0193106.1"/>
    <property type="molecule type" value="Genomic_DNA"/>
</dbReference>
<keyword evidence="6" id="KW-1185">Reference proteome</keyword>
<evidence type="ECO:0000256" key="1">
    <source>
        <dbReference type="ARBA" id="ARBA00022729"/>
    </source>
</evidence>
<dbReference type="AlphaFoldDB" id="A0ABD0R3M8"/>
<sequence length="113" mass="12144">GRQLAVTDADTAPEELEFELVEGPLHGALLRVDLGSQVQMVNGDTFTSSDVTRNVLQYEHAGLTTEEDSMTFSVTDGISMTSITVKGDAPKRDPKALLSMEVAEKSSTIISRS</sequence>
<evidence type="ECO:0000256" key="2">
    <source>
        <dbReference type="ARBA" id="ARBA00022737"/>
    </source>
</evidence>
<feature type="non-terminal residue" evidence="5">
    <location>
        <position position="113"/>
    </location>
</feature>
<dbReference type="InterPro" id="IPR051561">
    <property type="entry name" value="FRAS1_ECM"/>
</dbReference>
<dbReference type="Proteomes" id="UP001529510">
    <property type="component" value="Unassembled WGS sequence"/>
</dbReference>
<keyword evidence="1" id="KW-0732">Signal</keyword>